<evidence type="ECO:0000313" key="3">
    <source>
        <dbReference type="EMBL" id="OTN68254.1"/>
    </source>
</evidence>
<gene>
    <name evidence="3" type="primary">ETRAMP</name>
    <name evidence="3" type="ORF">PKNOH_S03315900</name>
</gene>
<evidence type="ECO:0000313" key="4">
    <source>
        <dbReference type="Proteomes" id="UP000195012"/>
    </source>
</evidence>
<dbReference type="AlphaFoldDB" id="A0A1Y3DUC7"/>
<evidence type="ECO:0000256" key="2">
    <source>
        <dbReference type="SAM" id="SignalP"/>
    </source>
</evidence>
<dbReference type="Proteomes" id="UP000195012">
    <property type="component" value="Unassembled WGS sequence"/>
</dbReference>
<feature type="signal peptide" evidence="2">
    <location>
        <begin position="1"/>
        <end position="19"/>
    </location>
</feature>
<feature type="chain" id="PRO_5012915087" evidence="2">
    <location>
        <begin position="20"/>
        <end position="171"/>
    </location>
</feature>
<dbReference type="VEuPathDB" id="PlasmoDB:PKA1H_060006000"/>
<sequence length="171" mass="19064">MKITKLLALFAILPIVCLCGNEEVDVISQNDKLKKEDLDVDTKIKKHLQKRKLMMMSMIAAAVLAVGGILGGVGYGIAKQRKKARMEEDEPFTDILEDIHPQKNTTSFKMTSETIIPEINVSIPEATGHVSPLNVEMEDIDGDTGEHILMETLVDEIGEEVREDMMEEIVQ</sequence>
<accession>A0A1Y3DUC7</accession>
<keyword evidence="1" id="KW-0812">Transmembrane</keyword>
<protein>
    <submittedName>
        <fullName evidence="3">Putative Early transcribed membrane protein</fullName>
    </submittedName>
</protein>
<keyword evidence="1" id="KW-1133">Transmembrane helix</keyword>
<feature type="transmembrane region" description="Helical" evidence="1">
    <location>
        <begin position="53"/>
        <end position="78"/>
    </location>
</feature>
<keyword evidence="2" id="KW-0732">Signal</keyword>
<organism evidence="3 4">
    <name type="scientific">Plasmodium knowlesi</name>
    <dbReference type="NCBI Taxonomy" id="5850"/>
    <lineage>
        <taxon>Eukaryota</taxon>
        <taxon>Sar</taxon>
        <taxon>Alveolata</taxon>
        <taxon>Apicomplexa</taxon>
        <taxon>Aconoidasida</taxon>
        <taxon>Haemosporida</taxon>
        <taxon>Plasmodiidae</taxon>
        <taxon>Plasmodium</taxon>
        <taxon>Plasmodium (Plasmodium)</taxon>
    </lineage>
</organism>
<name>A0A1Y3DUC7_PLAKN</name>
<keyword evidence="1" id="KW-0472">Membrane</keyword>
<dbReference type="VEuPathDB" id="PlasmoDB:PKNOH_S03315900"/>
<dbReference type="NCBIfam" id="TIGR01495">
    <property type="entry name" value="ETRAMP"/>
    <property type="match status" value="1"/>
</dbReference>
<dbReference type="OrthoDB" id="387429at2759"/>
<comment type="caution">
    <text evidence="3">The sequence shown here is derived from an EMBL/GenBank/DDBJ whole genome shotgun (WGS) entry which is preliminary data.</text>
</comment>
<dbReference type="InterPro" id="IPR006389">
    <property type="entry name" value="Early_transc_mb_plasmodium"/>
</dbReference>
<dbReference type="EMBL" id="NETL01000017">
    <property type="protein sequence ID" value="OTN68254.1"/>
    <property type="molecule type" value="Genomic_DNA"/>
</dbReference>
<reference evidence="3 4" key="1">
    <citation type="submission" date="2017-05" db="EMBL/GenBank/DDBJ databases">
        <title>PacBio assembly of a Plasmodium knowlesi genome sequence with Hi-C correction and manual annotation of the SICAvar gene family.</title>
        <authorList>
            <person name="Lapp S.A."/>
            <person name="Geraldo J.A."/>
            <person name="Chien J.-T."/>
            <person name="Ay F."/>
            <person name="Pakala S.B."/>
            <person name="Batugedara G."/>
            <person name="Humphrey J.C."/>
            <person name="Debarry J.D."/>
            <person name="Le Roch K.G."/>
            <person name="Galinski M.R."/>
            <person name="Kissinger J.C."/>
        </authorList>
    </citation>
    <scope>NUCLEOTIDE SEQUENCE [LARGE SCALE GENOMIC DNA]</scope>
    <source>
        <strain evidence="4">Malayan Strain Pk1 (A+)</strain>
    </source>
</reference>
<dbReference type="VEuPathDB" id="PlasmoDB:PKNH_0601100"/>
<proteinExistence type="predicted"/>
<evidence type="ECO:0000256" key="1">
    <source>
        <dbReference type="SAM" id="Phobius"/>
    </source>
</evidence>
<dbReference type="Pfam" id="PF09716">
    <property type="entry name" value="ETRAMP"/>
    <property type="match status" value="1"/>
</dbReference>